<protein>
    <submittedName>
        <fullName evidence="2">Thioesterase domain-containing protein</fullName>
    </submittedName>
</protein>
<dbReference type="InterPro" id="IPR029058">
    <property type="entry name" value="AB_hydrolase_fold"/>
</dbReference>
<dbReference type="Gene3D" id="3.40.50.1820">
    <property type="entry name" value="alpha/beta hydrolase"/>
    <property type="match status" value="1"/>
</dbReference>
<comment type="caution">
    <text evidence="2">The sequence shown here is derived from an EMBL/GenBank/DDBJ whole genome shotgun (WGS) entry which is preliminary data.</text>
</comment>
<dbReference type="InterPro" id="IPR001031">
    <property type="entry name" value="Thioesterase"/>
</dbReference>
<organism evidence="2 3">
    <name type="scientific">Actinocrispum wychmicini</name>
    <dbReference type="NCBI Taxonomy" id="1213861"/>
    <lineage>
        <taxon>Bacteria</taxon>
        <taxon>Bacillati</taxon>
        <taxon>Actinomycetota</taxon>
        <taxon>Actinomycetes</taxon>
        <taxon>Pseudonocardiales</taxon>
        <taxon>Pseudonocardiaceae</taxon>
        <taxon>Actinocrispum</taxon>
    </lineage>
</organism>
<keyword evidence="3" id="KW-1185">Reference proteome</keyword>
<dbReference type="SUPFAM" id="SSF53474">
    <property type="entry name" value="alpha/beta-Hydrolases"/>
    <property type="match status" value="1"/>
</dbReference>
<reference evidence="2 3" key="1">
    <citation type="submission" date="2019-03" db="EMBL/GenBank/DDBJ databases">
        <title>Genomic Encyclopedia of Type Strains, Phase IV (KMG-IV): sequencing the most valuable type-strain genomes for metagenomic binning, comparative biology and taxonomic classification.</title>
        <authorList>
            <person name="Goeker M."/>
        </authorList>
    </citation>
    <scope>NUCLEOTIDE SEQUENCE [LARGE SCALE GENOMIC DNA]</scope>
    <source>
        <strain evidence="2 3">DSM 45934</strain>
    </source>
</reference>
<gene>
    <name evidence="2" type="ORF">EV192_102973</name>
</gene>
<evidence type="ECO:0000313" key="3">
    <source>
        <dbReference type="Proteomes" id="UP000295680"/>
    </source>
</evidence>
<dbReference type="Proteomes" id="UP000295680">
    <property type="component" value="Unassembled WGS sequence"/>
</dbReference>
<name>A0A4R2JT77_9PSEU</name>
<accession>A0A4R2JT77</accession>
<dbReference type="EMBL" id="SLWS01000002">
    <property type="protein sequence ID" value="TCO62834.1"/>
    <property type="molecule type" value="Genomic_DNA"/>
</dbReference>
<proteinExistence type="predicted"/>
<dbReference type="RefSeq" id="WP_165960367.1">
    <property type="nucleotide sequence ID" value="NZ_SLWS01000002.1"/>
</dbReference>
<evidence type="ECO:0000259" key="1">
    <source>
        <dbReference type="Pfam" id="PF00975"/>
    </source>
</evidence>
<evidence type="ECO:0000313" key="2">
    <source>
        <dbReference type="EMBL" id="TCO62834.1"/>
    </source>
</evidence>
<sequence length="274" mass="30255">MTGLATLAPTLTSDFDSLWNARTPSAQRGQCLVPVSPGSGSPVFCVHWGSGNIRFIRETTNRWSNGRPVLGFEAVGLYDNARPLLSVTEMADRYLRELLAAQPRGRYTLVGLCSGSHIAFEMARRLTAIGEEVDVLAVVNGVCPGVSVSRPEWELADIYELRLAGLRRDFGVADLDPHIPRIMADLKLRGWIDEDARREDFYPHQLLWATAAFAQEHYTTEPYHGPLHVFRSSDIRGPGAVPWTSVAPRAESTILDAADSVEVLKHSAFARLFA</sequence>
<dbReference type="AlphaFoldDB" id="A0A4R2JT77"/>
<feature type="domain" description="Thioesterase" evidence="1">
    <location>
        <begin position="42"/>
        <end position="146"/>
    </location>
</feature>
<dbReference type="Pfam" id="PF00975">
    <property type="entry name" value="Thioesterase"/>
    <property type="match status" value="1"/>
</dbReference>